<keyword evidence="1" id="KW-0596">Phosphopantetheine</keyword>
<evidence type="ECO:0000256" key="2">
    <source>
        <dbReference type="ARBA" id="ARBA00022553"/>
    </source>
</evidence>
<feature type="domain" description="Carrier" evidence="3">
    <location>
        <begin position="87"/>
        <end position="162"/>
    </location>
</feature>
<gene>
    <name evidence="4" type="ORF">NP596_19990</name>
</gene>
<dbReference type="PROSITE" id="PS00012">
    <property type="entry name" value="PHOSPHOPANTETHEINE"/>
    <property type="match status" value="1"/>
</dbReference>
<keyword evidence="5" id="KW-1185">Reference proteome</keyword>
<dbReference type="InterPro" id="IPR006162">
    <property type="entry name" value="Ppantetheine_attach_site"/>
</dbReference>
<feature type="non-terminal residue" evidence="4">
    <location>
        <position position="1"/>
    </location>
</feature>
<protein>
    <submittedName>
        <fullName evidence="4">Thioesterase domain-containing protein</fullName>
    </submittedName>
</protein>
<dbReference type="InterPro" id="IPR029058">
    <property type="entry name" value="AB_hydrolase_fold"/>
</dbReference>
<proteinExistence type="predicted"/>
<dbReference type="InterPro" id="IPR020806">
    <property type="entry name" value="PKS_PP-bd"/>
</dbReference>
<dbReference type="InterPro" id="IPR001031">
    <property type="entry name" value="Thioesterase"/>
</dbReference>
<sequence>AGIDEAVVIVGEHGQLLAYVGSGSVDSSEGSETPCTESLRQALQTRLPDYMLPSHILVLPQLPKLPSGKLDRQSLPAPERIARTRTAPRNAVEHQLATIWREVLGLEDIGVEDNFFELGGHSLSALRLVSLINRRLDWNLSLSQLLQQPTIAALAAQANTGQLSPLVALNRADDDKPPLFCLHPAGGTVFGYYPLARALANQRPVYGLLCRSFLEPDWRDESIAAMASDYAQAVMQLQPLGPIHLLGWSLGGALALSMASVLEQADREVAFLGLVDSYVPGFDCVEDDVEVDDKDSLRDLLKSIAPEWADFDLDSLANLSEADQARHPAAAWLKLLDVNNGLAIMQRLSQLSESYRIEPVRVGLHCWWSDEAGEAAEFAQDMLEHACGSRVLSSARVPADHAKIVKHDDFIADVANLLNADAAS</sequence>
<accession>A0ABT1UCC7</accession>
<reference evidence="4 5" key="1">
    <citation type="submission" date="2022-07" db="EMBL/GenBank/DDBJ databases">
        <title>Methylomonas rivi sp. nov., Methylomonas rosea sp. nov., Methylomonas aureus sp. nov. and Methylomonas subterranea sp. nov., four novel methanotrophs isolated from a freshwater creek and the deep terrestrial subsurface.</title>
        <authorList>
            <person name="Abin C."/>
            <person name="Sankaranarayanan K."/>
            <person name="Garner C."/>
            <person name="Sindelar R."/>
            <person name="Kotary K."/>
            <person name="Garner R."/>
            <person name="Barclay S."/>
            <person name="Lawson P."/>
            <person name="Krumholz L."/>
        </authorList>
    </citation>
    <scope>NUCLEOTIDE SEQUENCE [LARGE SCALE GENOMIC DNA]</scope>
    <source>
        <strain evidence="4 5">WSC-6</strain>
    </source>
</reference>
<dbReference type="Gene3D" id="3.40.50.1820">
    <property type="entry name" value="alpha/beta hydrolase"/>
    <property type="match status" value="1"/>
</dbReference>
<evidence type="ECO:0000313" key="4">
    <source>
        <dbReference type="EMBL" id="MCQ8130746.1"/>
    </source>
</evidence>
<keyword evidence="2" id="KW-0597">Phosphoprotein</keyword>
<dbReference type="PANTHER" id="PTHR45527">
    <property type="entry name" value="NONRIBOSOMAL PEPTIDE SYNTHETASE"/>
    <property type="match status" value="1"/>
</dbReference>
<dbReference type="InterPro" id="IPR045851">
    <property type="entry name" value="AMP-bd_C_sf"/>
</dbReference>
<comment type="caution">
    <text evidence="4">The sequence shown here is derived from an EMBL/GenBank/DDBJ whole genome shotgun (WGS) entry which is preliminary data.</text>
</comment>
<evidence type="ECO:0000256" key="1">
    <source>
        <dbReference type="ARBA" id="ARBA00022450"/>
    </source>
</evidence>
<organism evidence="4 5">
    <name type="scientific">Methylomonas rivi</name>
    <dbReference type="NCBI Taxonomy" id="2952226"/>
    <lineage>
        <taxon>Bacteria</taxon>
        <taxon>Pseudomonadati</taxon>
        <taxon>Pseudomonadota</taxon>
        <taxon>Gammaproteobacteria</taxon>
        <taxon>Methylococcales</taxon>
        <taxon>Methylococcaceae</taxon>
        <taxon>Methylomonas</taxon>
    </lineage>
</organism>
<dbReference type="SUPFAM" id="SSF47336">
    <property type="entry name" value="ACP-like"/>
    <property type="match status" value="1"/>
</dbReference>
<dbReference type="InterPro" id="IPR036736">
    <property type="entry name" value="ACP-like_sf"/>
</dbReference>
<evidence type="ECO:0000259" key="3">
    <source>
        <dbReference type="PROSITE" id="PS50075"/>
    </source>
</evidence>
<dbReference type="Gene3D" id="3.30.300.30">
    <property type="match status" value="1"/>
</dbReference>
<dbReference type="SUPFAM" id="SSF53474">
    <property type="entry name" value="alpha/beta-Hydrolases"/>
    <property type="match status" value="1"/>
</dbReference>
<dbReference type="RefSeq" id="WP_256617156.1">
    <property type="nucleotide sequence ID" value="NZ_JANIBK010000217.1"/>
</dbReference>
<dbReference type="EMBL" id="JANIBK010000217">
    <property type="protein sequence ID" value="MCQ8130746.1"/>
    <property type="molecule type" value="Genomic_DNA"/>
</dbReference>
<dbReference type="Gene3D" id="1.10.1200.10">
    <property type="entry name" value="ACP-like"/>
    <property type="match status" value="1"/>
</dbReference>
<dbReference type="Pfam" id="PF00550">
    <property type="entry name" value="PP-binding"/>
    <property type="match status" value="1"/>
</dbReference>
<dbReference type="SUPFAM" id="SSF56801">
    <property type="entry name" value="Acetyl-CoA synthetase-like"/>
    <property type="match status" value="1"/>
</dbReference>
<dbReference type="PROSITE" id="PS50075">
    <property type="entry name" value="CARRIER"/>
    <property type="match status" value="1"/>
</dbReference>
<dbReference type="SMART" id="SM00823">
    <property type="entry name" value="PKS_PP"/>
    <property type="match status" value="1"/>
</dbReference>
<dbReference type="InterPro" id="IPR009081">
    <property type="entry name" value="PP-bd_ACP"/>
</dbReference>
<name>A0ABT1UCC7_9GAMM</name>
<evidence type="ECO:0000313" key="5">
    <source>
        <dbReference type="Proteomes" id="UP001524586"/>
    </source>
</evidence>
<dbReference type="Proteomes" id="UP001524586">
    <property type="component" value="Unassembled WGS sequence"/>
</dbReference>
<dbReference type="PANTHER" id="PTHR45527:SF1">
    <property type="entry name" value="FATTY ACID SYNTHASE"/>
    <property type="match status" value="1"/>
</dbReference>
<dbReference type="Pfam" id="PF00975">
    <property type="entry name" value="Thioesterase"/>
    <property type="match status" value="1"/>
</dbReference>